<gene>
    <name evidence="1" type="ORF">ACFQ41_12740</name>
</gene>
<sequence length="179" mass="20716">MKEYFRIRNSIVGTDISARDDAELFPIKADSLGRIIDTRREAVFLKGWIRVALVPHHEVYVLFSDLISAAEWLPFDTYQGMVTNAKIIEPTWLDQGLHQFELVRSLAVNQWIRNDINEPATLAHAVLRVGTVGRVLQLSWDFEGSDDRQYWMMEIETADGQQYDVMYPDLLKAAKPYNR</sequence>
<proteinExistence type="predicted"/>
<reference evidence="2" key="1">
    <citation type="journal article" date="2019" name="Int. J. Syst. Evol. Microbiol.">
        <title>The Global Catalogue of Microorganisms (GCM) 10K type strain sequencing project: providing services to taxonomists for standard genome sequencing and annotation.</title>
        <authorList>
            <consortium name="The Broad Institute Genomics Platform"/>
            <consortium name="The Broad Institute Genome Sequencing Center for Infectious Disease"/>
            <person name="Wu L."/>
            <person name="Ma J."/>
        </authorList>
    </citation>
    <scope>NUCLEOTIDE SEQUENCE [LARGE SCALE GENOMIC DNA]</scope>
    <source>
        <strain evidence="2">CCM 9110</strain>
    </source>
</reference>
<evidence type="ECO:0000313" key="2">
    <source>
        <dbReference type="Proteomes" id="UP001597199"/>
    </source>
</evidence>
<evidence type="ECO:0000313" key="1">
    <source>
        <dbReference type="EMBL" id="MFD1400178.1"/>
    </source>
</evidence>
<dbReference type="Proteomes" id="UP001597199">
    <property type="component" value="Unassembled WGS sequence"/>
</dbReference>
<comment type="caution">
    <text evidence="1">The sequence shown here is derived from an EMBL/GenBank/DDBJ whole genome shotgun (WGS) entry which is preliminary data.</text>
</comment>
<name>A0ABW4BL22_9LACO</name>
<dbReference type="RefSeq" id="WP_204118322.1">
    <property type="nucleotide sequence ID" value="NZ_BOLV01000004.1"/>
</dbReference>
<organism evidence="1 2">
    <name type="scientific">Lacticaseibacillus suilingensis</name>
    <dbReference type="NCBI Taxonomy" id="2799577"/>
    <lineage>
        <taxon>Bacteria</taxon>
        <taxon>Bacillati</taxon>
        <taxon>Bacillota</taxon>
        <taxon>Bacilli</taxon>
        <taxon>Lactobacillales</taxon>
        <taxon>Lactobacillaceae</taxon>
        <taxon>Lacticaseibacillus</taxon>
    </lineage>
</organism>
<dbReference type="EMBL" id="JBHTOA010000048">
    <property type="protein sequence ID" value="MFD1400178.1"/>
    <property type="molecule type" value="Genomic_DNA"/>
</dbReference>
<accession>A0ABW4BL22</accession>
<keyword evidence="2" id="KW-1185">Reference proteome</keyword>
<protein>
    <submittedName>
        <fullName evidence="1">Uncharacterized protein</fullName>
    </submittedName>
</protein>